<evidence type="ECO:0000256" key="3">
    <source>
        <dbReference type="ARBA" id="ARBA00022989"/>
    </source>
</evidence>
<accession>A0A6S9BYX4</accession>
<reference evidence="8" key="1">
    <citation type="submission" date="2021-01" db="EMBL/GenBank/DDBJ databases">
        <authorList>
            <person name="Corre E."/>
            <person name="Pelletier E."/>
            <person name="Niang G."/>
            <person name="Scheremetjew M."/>
            <person name="Finn R."/>
            <person name="Kale V."/>
            <person name="Holt S."/>
            <person name="Cochrane G."/>
            <person name="Meng A."/>
            <person name="Brown T."/>
            <person name="Cohen L."/>
        </authorList>
    </citation>
    <scope>NUCLEOTIDE SEQUENCE</scope>
    <source>
        <strain evidence="8">GSO104</strain>
    </source>
</reference>
<evidence type="ECO:0000259" key="7">
    <source>
        <dbReference type="Pfam" id="PF01490"/>
    </source>
</evidence>
<feature type="transmembrane region" description="Helical" evidence="5">
    <location>
        <begin position="406"/>
        <end position="423"/>
    </location>
</feature>
<feature type="transmembrane region" description="Helical" evidence="5">
    <location>
        <begin position="473"/>
        <end position="493"/>
    </location>
</feature>
<keyword evidence="6" id="KW-0732">Signal</keyword>
<evidence type="ECO:0000256" key="6">
    <source>
        <dbReference type="SAM" id="SignalP"/>
    </source>
</evidence>
<keyword evidence="4 5" id="KW-0472">Membrane</keyword>
<feature type="transmembrane region" description="Helical" evidence="5">
    <location>
        <begin position="367"/>
        <end position="385"/>
    </location>
</feature>
<evidence type="ECO:0000256" key="2">
    <source>
        <dbReference type="ARBA" id="ARBA00022692"/>
    </source>
</evidence>
<dbReference type="AlphaFoldDB" id="A0A6S9BYX4"/>
<dbReference type="GO" id="GO:0015179">
    <property type="term" value="F:L-amino acid transmembrane transporter activity"/>
    <property type="evidence" value="ECO:0007669"/>
    <property type="project" value="TreeGrafter"/>
</dbReference>
<feature type="transmembrane region" description="Helical" evidence="5">
    <location>
        <begin position="328"/>
        <end position="355"/>
    </location>
</feature>
<name>A0A6S9BYX4_9STRA</name>
<dbReference type="EMBL" id="HBNS01012417">
    <property type="protein sequence ID" value="CAE4597939.1"/>
    <property type="molecule type" value="Transcribed_RNA"/>
</dbReference>
<feature type="domain" description="Amino acid transporter transmembrane" evidence="7">
    <location>
        <begin position="82"/>
        <end position="472"/>
    </location>
</feature>
<feature type="signal peptide" evidence="6">
    <location>
        <begin position="1"/>
        <end position="18"/>
    </location>
</feature>
<proteinExistence type="predicted"/>
<dbReference type="GO" id="GO:0016020">
    <property type="term" value="C:membrane"/>
    <property type="evidence" value="ECO:0007669"/>
    <property type="project" value="UniProtKB-SubCell"/>
</dbReference>
<keyword evidence="2 5" id="KW-0812">Transmembrane</keyword>
<feature type="transmembrane region" description="Helical" evidence="5">
    <location>
        <begin position="231"/>
        <end position="252"/>
    </location>
</feature>
<organism evidence="8">
    <name type="scientific">Ditylum brightwellii</name>
    <dbReference type="NCBI Taxonomy" id="49249"/>
    <lineage>
        <taxon>Eukaryota</taxon>
        <taxon>Sar</taxon>
        <taxon>Stramenopiles</taxon>
        <taxon>Ochrophyta</taxon>
        <taxon>Bacillariophyta</taxon>
        <taxon>Mediophyceae</taxon>
        <taxon>Lithodesmiophycidae</taxon>
        <taxon>Lithodesmiales</taxon>
        <taxon>Lithodesmiaceae</taxon>
        <taxon>Ditylum</taxon>
    </lineage>
</organism>
<feature type="chain" id="PRO_5030159532" description="Amino acid transporter transmembrane domain-containing protein" evidence="6">
    <location>
        <begin position="19"/>
        <end position="499"/>
    </location>
</feature>
<dbReference type="InterPro" id="IPR013057">
    <property type="entry name" value="AA_transpt_TM"/>
</dbReference>
<evidence type="ECO:0000313" key="8">
    <source>
        <dbReference type="EMBL" id="CAE4597939.1"/>
    </source>
</evidence>
<comment type="subcellular location">
    <subcellularLocation>
        <location evidence="1">Membrane</location>
        <topology evidence="1">Multi-pass membrane protein</topology>
    </subcellularLocation>
</comment>
<dbReference type="Pfam" id="PF01490">
    <property type="entry name" value="Aa_trans"/>
    <property type="match status" value="1"/>
</dbReference>
<protein>
    <recommendedName>
        <fullName evidence="7">Amino acid transporter transmembrane domain-containing protein</fullName>
    </recommendedName>
</protein>
<feature type="transmembrane region" description="Helical" evidence="5">
    <location>
        <begin position="429"/>
        <end position="452"/>
    </location>
</feature>
<evidence type="ECO:0000256" key="4">
    <source>
        <dbReference type="ARBA" id="ARBA00023136"/>
    </source>
</evidence>
<feature type="transmembrane region" description="Helical" evidence="5">
    <location>
        <begin position="207"/>
        <end position="225"/>
    </location>
</feature>
<gene>
    <name evidence="8" type="ORF">DBRI00130_LOCUS10021</name>
</gene>
<keyword evidence="3 5" id="KW-1133">Transmembrane helix</keyword>
<dbReference type="PANTHER" id="PTHR22950:SF652">
    <property type="entry name" value="TRANSMEMBRANE AMINO ACID TRANSPORTER FAMILY PROTEIN"/>
    <property type="match status" value="1"/>
</dbReference>
<evidence type="ECO:0000256" key="1">
    <source>
        <dbReference type="ARBA" id="ARBA00004141"/>
    </source>
</evidence>
<evidence type="ECO:0000256" key="5">
    <source>
        <dbReference type="SAM" id="Phobius"/>
    </source>
</evidence>
<dbReference type="PANTHER" id="PTHR22950">
    <property type="entry name" value="AMINO ACID TRANSPORTER"/>
    <property type="match status" value="1"/>
</dbReference>
<sequence length="499" mass="51946">MKYSIFSLFLLTIGGAEGFTTTTTPSFRIARPVTTLAPLPSSISSCQRKISLKDAASSSSSLCMSSEAAAEGDAEKEVGGGTATIPNEIFNLVKGIVGAGVLSLPAGIAAYGNAPSAVIPATILIALIGVISGYGFSLIGRVCSYTGATSYRDAWDKSVGPNSSWIPAASCTFKTSCAILAYSMILADTFQALLTTVGFSTITRSQSLFGVTGLFLLPLCLLKNLSSLAPFSLLGIIGMLYTAVAMAMRYLGKAYHVPTGGKFLADVPANLQPSFGTTGATGVLQPSSFILISMLSTAYMAHFNAPKFYTELKNNTLERYNKVVSSSFAISIGIFALVAGLGFLTFGSACSGLILNNYSTKDAVMSFSRVAVAVSIVFSYPLAFVGARDGILDVFNVSQSKRSNALLNKVTVAILSAITALALKVKDLSFVLSFAGATLGNALIYVYPALMFRKAVKNMGDDASKGLKVEVKFAMLSAILGVVMGGIGSVMAVKNLLAG</sequence>